<keyword evidence="2" id="KW-1185">Reference proteome</keyword>
<dbReference type="AlphaFoldDB" id="A0A428TGC5"/>
<sequence>MTSCNICHRECQRIDWPSYKGPCRETHPFTPANSPMPESIMDMFLKANPGFLEGLLGDEAKGAHGPSPPSGLDQAIAYPFTVLENGTYLHDRPEKDVYRILIDSYRFRMEEHCCSGGQIPENTVYNGQDSSLPHFREYLQLAATRPGLLPSWWSPKKQRECEDFGMFESEFQDLHKALEEHGATWHYRDSRFPPQLRMLAEAVYETGINGRSSFPRRRELAQMEARRRESEAGQA</sequence>
<organism evidence="1 2">
    <name type="scientific">Fusarium oligoseptatum</name>
    <dbReference type="NCBI Taxonomy" id="2604345"/>
    <lineage>
        <taxon>Eukaryota</taxon>
        <taxon>Fungi</taxon>
        <taxon>Dikarya</taxon>
        <taxon>Ascomycota</taxon>
        <taxon>Pezizomycotina</taxon>
        <taxon>Sordariomycetes</taxon>
        <taxon>Hypocreomycetidae</taxon>
        <taxon>Hypocreales</taxon>
        <taxon>Nectriaceae</taxon>
        <taxon>Fusarium</taxon>
        <taxon>Fusarium solani species complex</taxon>
    </lineage>
</organism>
<evidence type="ECO:0000313" key="2">
    <source>
        <dbReference type="Proteomes" id="UP000287144"/>
    </source>
</evidence>
<dbReference type="EMBL" id="NKCK01000087">
    <property type="protein sequence ID" value="RSM01104.1"/>
    <property type="molecule type" value="Genomic_DNA"/>
</dbReference>
<gene>
    <name evidence="1" type="ORF">CEP52_008730</name>
</gene>
<dbReference type="Proteomes" id="UP000287144">
    <property type="component" value="Unassembled WGS sequence"/>
</dbReference>
<evidence type="ECO:0000313" key="1">
    <source>
        <dbReference type="EMBL" id="RSM01104.1"/>
    </source>
</evidence>
<proteinExistence type="predicted"/>
<evidence type="ECO:0008006" key="3">
    <source>
        <dbReference type="Google" id="ProtNLM"/>
    </source>
</evidence>
<reference evidence="1 2" key="1">
    <citation type="submission" date="2017-06" db="EMBL/GenBank/DDBJ databases">
        <title>Comparative genomic analysis of Ambrosia Fusariam Clade fungi.</title>
        <authorList>
            <person name="Stajich J.E."/>
            <person name="Carrillo J."/>
            <person name="Kijimoto T."/>
            <person name="Eskalen A."/>
            <person name="O'Donnell K."/>
            <person name="Kasson M."/>
        </authorList>
    </citation>
    <scope>NUCLEOTIDE SEQUENCE [LARGE SCALE GENOMIC DNA]</scope>
    <source>
        <strain evidence="1 2">NRRL62579</strain>
    </source>
</reference>
<accession>A0A428TGC5</accession>
<comment type="caution">
    <text evidence="1">The sequence shown here is derived from an EMBL/GenBank/DDBJ whole genome shotgun (WGS) entry which is preliminary data.</text>
</comment>
<name>A0A428TGC5_9HYPO</name>
<protein>
    <recommendedName>
        <fullName evidence="3">MYND-type zinc finger protein samB</fullName>
    </recommendedName>
</protein>
<dbReference type="STRING" id="1325735.A0A428TGC5"/>